<dbReference type="InterPro" id="IPR036543">
    <property type="entry name" value="Guanylate-bd_C_sf"/>
</dbReference>
<dbReference type="FunFam" id="3.40.50.300:FF:002830">
    <property type="entry name" value="Guanylate-binding protein 2"/>
    <property type="match status" value="1"/>
</dbReference>
<organism evidence="9 10">
    <name type="scientific">Silurus meridionalis</name>
    <name type="common">Southern catfish</name>
    <name type="synonym">Silurus soldatovi meridionalis</name>
    <dbReference type="NCBI Taxonomy" id="175797"/>
    <lineage>
        <taxon>Eukaryota</taxon>
        <taxon>Metazoa</taxon>
        <taxon>Chordata</taxon>
        <taxon>Craniata</taxon>
        <taxon>Vertebrata</taxon>
        <taxon>Euteleostomi</taxon>
        <taxon>Actinopterygii</taxon>
        <taxon>Neopterygii</taxon>
        <taxon>Teleostei</taxon>
        <taxon>Ostariophysi</taxon>
        <taxon>Siluriformes</taxon>
        <taxon>Siluridae</taxon>
        <taxon>Silurus</taxon>
    </lineage>
</organism>
<dbReference type="SUPFAM" id="SSF52540">
    <property type="entry name" value="P-loop containing nucleoside triphosphate hydrolases"/>
    <property type="match status" value="1"/>
</dbReference>
<evidence type="ECO:0000256" key="2">
    <source>
        <dbReference type="ARBA" id="ARBA00022741"/>
    </source>
</evidence>
<dbReference type="AlphaFoldDB" id="A0A8T0AMJ2"/>
<dbReference type="InterPro" id="IPR030386">
    <property type="entry name" value="G_GB1_RHD3_dom"/>
</dbReference>
<dbReference type="GO" id="GO:0005525">
    <property type="term" value="F:GTP binding"/>
    <property type="evidence" value="ECO:0007669"/>
    <property type="project" value="UniProtKB-KW"/>
</dbReference>
<comment type="similarity">
    <text evidence="6">Belongs to the TRAFAC class dynamin-like GTPase superfamily. GB1/RHD3 GTPase family.</text>
</comment>
<keyword evidence="2" id="KW-0547">Nucleotide-binding</keyword>
<feature type="coiled-coil region" evidence="7">
    <location>
        <begin position="474"/>
        <end position="580"/>
    </location>
</feature>
<dbReference type="OrthoDB" id="2135133at2759"/>
<dbReference type="SUPFAM" id="SSF48340">
    <property type="entry name" value="Interferon-induced guanylate-binding protein 1 (GBP1), C-terminal domain"/>
    <property type="match status" value="1"/>
</dbReference>
<dbReference type="CDD" id="cd16269">
    <property type="entry name" value="GBP_C"/>
    <property type="match status" value="1"/>
</dbReference>
<keyword evidence="4" id="KW-0391">Immunity</keyword>
<dbReference type="InterPro" id="IPR015894">
    <property type="entry name" value="Guanylate-bd_N"/>
</dbReference>
<evidence type="ECO:0000256" key="1">
    <source>
        <dbReference type="ARBA" id="ARBA00022588"/>
    </source>
</evidence>
<dbReference type="Proteomes" id="UP000606274">
    <property type="component" value="Unassembled WGS sequence"/>
</dbReference>
<gene>
    <name evidence="9" type="ORF">HF521_010200</name>
</gene>
<evidence type="ECO:0000256" key="6">
    <source>
        <dbReference type="PROSITE-ProRule" id="PRU01052"/>
    </source>
</evidence>
<dbReference type="Pfam" id="PF02841">
    <property type="entry name" value="GBP_C"/>
    <property type="match status" value="1"/>
</dbReference>
<evidence type="ECO:0000313" key="9">
    <source>
        <dbReference type="EMBL" id="KAF7692590.1"/>
    </source>
</evidence>
<comment type="caution">
    <text evidence="9">The sequence shown here is derived from an EMBL/GenBank/DDBJ whole genome shotgun (WGS) entry which is preliminary data.</text>
</comment>
<dbReference type="InterPro" id="IPR003191">
    <property type="entry name" value="Guanylate-bd/ATL_C"/>
</dbReference>
<evidence type="ECO:0000256" key="4">
    <source>
        <dbReference type="ARBA" id="ARBA00022859"/>
    </source>
</evidence>
<keyword evidence="3" id="KW-0378">Hydrolase</keyword>
<protein>
    <recommendedName>
        <fullName evidence="8">GB1/RHD3-type G domain-containing protein</fullName>
    </recommendedName>
</protein>
<name>A0A8T0AMJ2_SILME</name>
<feature type="domain" description="GB1/RHD3-type G" evidence="8">
    <location>
        <begin position="33"/>
        <end position="277"/>
    </location>
</feature>
<accession>A0A8T0AMJ2</accession>
<dbReference type="Gene3D" id="1.20.1000.10">
    <property type="entry name" value="Guanylate-binding protein, C-terminal domain"/>
    <property type="match status" value="1"/>
</dbReference>
<evidence type="ECO:0000256" key="3">
    <source>
        <dbReference type="ARBA" id="ARBA00022801"/>
    </source>
</evidence>
<dbReference type="CDD" id="cd01851">
    <property type="entry name" value="GBP"/>
    <property type="match status" value="1"/>
</dbReference>
<dbReference type="InterPro" id="IPR037684">
    <property type="entry name" value="GBP_C"/>
</dbReference>
<dbReference type="EMBL" id="JABFDY010000020">
    <property type="protein sequence ID" value="KAF7692590.1"/>
    <property type="molecule type" value="Genomic_DNA"/>
</dbReference>
<keyword evidence="10" id="KW-1185">Reference proteome</keyword>
<dbReference type="GO" id="GO:0045087">
    <property type="term" value="P:innate immune response"/>
    <property type="evidence" value="ECO:0007669"/>
    <property type="project" value="UniProtKB-KW"/>
</dbReference>
<keyword evidence="7" id="KW-0175">Coiled coil</keyword>
<dbReference type="Pfam" id="PF02263">
    <property type="entry name" value="GBP"/>
    <property type="match status" value="1"/>
</dbReference>
<keyword evidence="1" id="KW-0399">Innate immunity</keyword>
<sequence>MCSPMQEPMCLVENVNGSLNVNEEASKYLSRNNQPVVVVSVVGLYRTGKSYLMNRLAGKSRGFALGNTIESKTKGIWMWCVPHPYQQGHTLVLLDTEGLDDIDKGDSKNDAWIFCLAVLLSSTLVYNSRGTIDNNAVEKLHYVTELSEQIKIKSSSAKEVEEEDEEFQFVQFFPNFIWAVRDFLLVLETKKKGPMTEDEYLDFALQLKTGLGTKITNYNLPRQCIRYNFPTRKCFVFPFPASQDKIVHLKSLDENDICPDFLTATQRFCDYVFNVSKVKMVKGGYKVTGKMFGHLVHSYVETISSGNVPCLENVVLAMARIENEEAVQEGIKLYQSSMEQVKSLFPVSFSELSAENKKISNMVNTEFMKRSFKDKNGEYFKKLMMAVDKHYAELSVLNMEASEKKCQQILSDLYKEISERIQNRDFLKPGGYKLYCTHRDNIILQYHSQPNKGIQADEVLAKFLSGKSEEAKLILQTDEQLTEFEKKIQEEKEQAAFLQQQCRVEQERKMEVERLLQEEKEHHEQMVLQLNIKLEEEKFQQQQEVERAIESKLIEQKKLLIDFEEKAHLMGLEIEQLKKEKEELSHSFYKDYFIQVLSIAKELFLMYMQYKAMPKQISM</sequence>
<evidence type="ECO:0000313" key="10">
    <source>
        <dbReference type="Proteomes" id="UP000606274"/>
    </source>
</evidence>
<reference evidence="9" key="1">
    <citation type="submission" date="2020-08" db="EMBL/GenBank/DDBJ databases">
        <title>Chromosome-level assembly of Southern catfish (Silurus meridionalis) provides insights into visual adaptation to the nocturnal and benthic lifestyles.</title>
        <authorList>
            <person name="Zhang Y."/>
            <person name="Wang D."/>
            <person name="Peng Z."/>
        </authorList>
    </citation>
    <scope>NUCLEOTIDE SEQUENCE</scope>
    <source>
        <strain evidence="9">SWU-2019-XX</strain>
        <tissue evidence="9">Muscle</tissue>
    </source>
</reference>
<keyword evidence="5" id="KW-0342">GTP-binding</keyword>
<dbReference type="GO" id="GO:0003924">
    <property type="term" value="F:GTPase activity"/>
    <property type="evidence" value="ECO:0007669"/>
    <property type="project" value="InterPro"/>
</dbReference>
<dbReference type="Gene3D" id="3.40.50.300">
    <property type="entry name" value="P-loop containing nucleotide triphosphate hydrolases"/>
    <property type="match status" value="1"/>
</dbReference>
<proteinExistence type="inferred from homology"/>
<dbReference type="InterPro" id="IPR027417">
    <property type="entry name" value="P-loop_NTPase"/>
</dbReference>
<dbReference type="PROSITE" id="PS51715">
    <property type="entry name" value="G_GB1_RHD3"/>
    <property type="match status" value="1"/>
</dbReference>
<evidence type="ECO:0000256" key="7">
    <source>
        <dbReference type="SAM" id="Coils"/>
    </source>
</evidence>
<dbReference type="PANTHER" id="PTHR10751">
    <property type="entry name" value="GUANYLATE BINDING PROTEIN"/>
    <property type="match status" value="1"/>
</dbReference>
<evidence type="ECO:0000259" key="8">
    <source>
        <dbReference type="PROSITE" id="PS51715"/>
    </source>
</evidence>
<evidence type="ECO:0000256" key="5">
    <source>
        <dbReference type="ARBA" id="ARBA00023134"/>
    </source>
</evidence>